<organism evidence="9 10">
    <name type="scientific">Cladonia borealis</name>
    <dbReference type="NCBI Taxonomy" id="184061"/>
    <lineage>
        <taxon>Eukaryota</taxon>
        <taxon>Fungi</taxon>
        <taxon>Dikarya</taxon>
        <taxon>Ascomycota</taxon>
        <taxon>Pezizomycotina</taxon>
        <taxon>Lecanoromycetes</taxon>
        <taxon>OSLEUM clade</taxon>
        <taxon>Lecanoromycetidae</taxon>
        <taxon>Lecanorales</taxon>
        <taxon>Lecanorineae</taxon>
        <taxon>Cladoniaceae</taxon>
        <taxon>Cladonia</taxon>
    </lineage>
</organism>
<dbReference type="InterPro" id="IPR052337">
    <property type="entry name" value="SAT4-like"/>
</dbReference>
<feature type="transmembrane region" description="Helical" evidence="7">
    <location>
        <begin position="214"/>
        <end position="233"/>
    </location>
</feature>
<evidence type="ECO:0000259" key="8">
    <source>
        <dbReference type="Pfam" id="PF20684"/>
    </source>
</evidence>
<evidence type="ECO:0000313" key="10">
    <source>
        <dbReference type="Proteomes" id="UP001166286"/>
    </source>
</evidence>
<protein>
    <recommendedName>
        <fullName evidence="8">Rhodopsin domain-containing protein</fullName>
    </recommendedName>
</protein>
<keyword evidence="10" id="KW-1185">Reference proteome</keyword>
<evidence type="ECO:0000256" key="2">
    <source>
        <dbReference type="ARBA" id="ARBA00022692"/>
    </source>
</evidence>
<feature type="transmembrane region" description="Helical" evidence="7">
    <location>
        <begin position="180"/>
        <end position="202"/>
    </location>
</feature>
<dbReference type="InterPro" id="IPR049326">
    <property type="entry name" value="Rhodopsin_dom_fungi"/>
</dbReference>
<comment type="subcellular location">
    <subcellularLocation>
        <location evidence="1">Membrane</location>
        <topology evidence="1">Multi-pass membrane protein</topology>
    </subcellularLocation>
</comment>
<feature type="domain" description="Rhodopsin" evidence="8">
    <location>
        <begin position="35"/>
        <end position="277"/>
    </location>
</feature>
<comment type="caution">
    <text evidence="9">The sequence shown here is derived from an EMBL/GenBank/DDBJ whole genome shotgun (WGS) entry which is preliminary data.</text>
</comment>
<gene>
    <name evidence="9" type="ORF">JMJ35_005868</name>
</gene>
<dbReference type="PANTHER" id="PTHR33048:SF155">
    <property type="entry name" value="INTEGRAL MEMBRANE PROTEIN"/>
    <property type="match status" value="1"/>
</dbReference>
<sequence length="409" mass="45126">MNPLPPPAGGDQNRGPSLLAMWWTEVSISIIMVIMRLCSRYRLKNVGIDDWLIVAALILYVSTTIALTFNLAHGGARHLYYLTQSEIEYTTKVTWIENPLGIMALVTAKISVAFLILRLIGPSTIWRKWSLYVSIVLNLIFAVLACILTFVQCNPPRALWEAPSQVPGAKCWNPKPQADYAIFSSAFFAFTDFFLAAIPITFIWNLKLGVQKKIALSMLLGVGAFAGICSSIKTSYLKELTARADFTWATYDLAAWTGAETFLIIFCACIPTLRPIYDSAREKSYFSLSYFTSKISSLDRRSSSYGFNSARKQTYHKHSDSNSPGHILRVSGTDKGRGIPTKATSLSETESAGQWGDGDSNALIGMGSINVQREYEVHHGDIDLQGVPSSNTMASAPANFTNIRSDDIV</sequence>
<keyword evidence="4 7" id="KW-0472">Membrane</keyword>
<feature type="transmembrane region" description="Helical" evidence="7">
    <location>
        <begin position="253"/>
        <end position="273"/>
    </location>
</feature>
<dbReference type="EMBL" id="JAFEKC020000013">
    <property type="protein sequence ID" value="KAK0511295.1"/>
    <property type="molecule type" value="Genomic_DNA"/>
</dbReference>
<dbReference type="PANTHER" id="PTHR33048">
    <property type="entry name" value="PTH11-LIKE INTEGRAL MEMBRANE PROTEIN (AFU_ORTHOLOGUE AFUA_5G11245)"/>
    <property type="match status" value="1"/>
</dbReference>
<keyword evidence="3 7" id="KW-1133">Transmembrane helix</keyword>
<feature type="compositionally biased region" description="Polar residues" evidence="6">
    <location>
        <begin position="342"/>
        <end position="352"/>
    </location>
</feature>
<dbReference type="AlphaFoldDB" id="A0AA39R053"/>
<evidence type="ECO:0000256" key="7">
    <source>
        <dbReference type="SAM" id="Phobius"/>
    </source>
</evidence>
<dbReference type="GO" id="GO:0016020">
    <property type="term" value="C:membrane"/>
    <property type="evidence" value="ECO:0007669"/>
    <property type="project" value="UniProtKB-SubCell"/>
</dbReference>
<evidence type="ECO:0000313" key="9">
    <source>
        <dbReference type="EMBL" id="KAK0511295.1"/>
    </source>
</evidence>
<feature type="region of interest" description="Disordered" evidence="6">
    <location>
        <begin position="314"/>
        <end position="354"/>
    </location>
</feature>
<comment type="similarity">
    <text evidence="5">Belongs to the SAT4 family.</text>
</comment>
<accession>A0AA39R053</accession>
<evidence type="ECO:0000256" key="3">
    <source>
        <dbReference type="ARBA" id="ARBA00022989"/>
    </source>
</evidence>
<evidence type="ECO:0000256" key="5">
    <source>
        <dbReference type="ARBA" id="ARBA00038359"/>
    </source>
</evidence>
<keyword evidence="2 7" id="KW-0812">Transmembrane</keyword>
<feature type="transmembrane region" description="Helical" evidence="7">
    <location>
        <begin position="20"/>
        <end position="39"/>
    </location>
</feature>
<dbReference type="Proteomes" id="UP001166286">
    <property type="component" value="Unassembled WGS sequence"/>
</dbReference>
<evidence type="ECO:0000256" key="6">
    <source>
        <dbReference type="SAM" id="MobiDB-lite"/>
    </source>
</evidence>
<feature type="transmembrane region" description="Helical" evidence="7">
    <location>
        <begin position="129"/>
        <end position="151"/>
    </location>
</feature>
<evidence type="ECO:0000256" key="1">
    <source>
        <dbReference type="ARBA" id="ARBA00004141"/>
    </source>
</evidence>
<dbReference type="Pfam" id="PF20684">
    <property type="entry name" value="Fung_rhodopsin"/>
    <property type="match status" value="1"/>
</dbReference>
<proteinExistence type="inferred from homology"/>
<name>A0AA39R053_9LECA</name>
<reference evidence="9" key="1">
    <citation type="submission" date="2023-03" db="EMBL/GenBank/DDBJ databases">
        <title>Complete genome of Cladonia borealis.</title>
        <authorList>
            <person name="Park H."/>
        </authorList>
    </citation>
    <scope>NUCLEOTIDE SEQUENCE</scope>
    <source>
        <strain evidence="9">ANT050790</strain>
    </source>
</reference>
<feature type="transmembrane region" description="Helical" evidence="7">
    <location>
        <begin position="100"/>
        <end position="117"/>
    </location>
</feature>
<evidence type="ECO:0000256" key="4">
    <source>
        <dbReference type="ARBA" id="ARBA00023136"/>
    </source>
</evidence>
<feature type="transmembrane region" description="Helical" evidence="7">
    <location>
        <begin position="51"/>
        <end position="72"/>
    </location>
</feature>